<evidence type="ECO:0000256" key="4">
    <source>
        <dbReference type="ARBA" id="ARBA00022525"/>
    </source>
</evidence>
<dbReference type="InterPro" id="IPR056304">
    <property type="entry name" value="Lip-like_C"/>
</dbReference>
<feature type="chain" id="PRO_5028880867" description="triacylglycerol lipase" evidence="9">
    <location>
        <begin position="31"/>
        <end position="451"/>
    </location>
</feature>
<dbReference type="GO" id="GO:0016042">
    <property type="term" value="P:lipid catabolic process"/>
    <property type="evidence" value="ECO:0007669"/>
    <property type="project" value="UniProtKB-KW"/>
</dbReference>
<dbReference type="GO" id="GO:0005576">
    <property type="term" value="C:extracellular region"/>
    <property type="evidence" value="ECO:0007669"/>
    <property type="project" value="UniProtKB-SubCell"/>
</dbReference>
<dbReference type="InterPro" id="IPR029058">
    <property type="entry name" value="AB_hydrolase_fold"/>
</dbReference>
<comment type="catalytic activity">
    <reaction evidence="1">
        <text>a triacylglycerol + H2O = a diacylglycerol + a fatty acid + H(+)</text>
        <dbReference type="Rhea" id="RHEA:12044"/>
        <dbReference type="ChEBI" id="CHEBI:15377"/>
        <dbReference type="ChEBI" id="CHEBI:15378"/>
        <dbReference type="ChEBI" id="CHEBI:17855"/>
        <dbReference type="ChEBI" id="CHEBI:18035"/>
        <dbReference type="ChEBI" id="CHEBI:28868"/>
        <dbReference type="EC" id="3.1.1.3"/>
    </reaction>
</comment>
<keyword evidence="8" id="KW-0443">Lipid metabolism</keyword>
<sequence>MKKCSLKRVVSLLLTLAFGLCFSLSVPVQAAKRCVLSTITKSSGTRTLSTEAGNHDPIVLVHGLFGWGNTEIAHSNYWGGTDSLRDLLTEKGYTVYTPTIGPVSSNWDRACELYAYLVGGTVDYGLAHSRKYGHARYGSTFTGVLPQLNDTDSHLKIHLVGHSMGGETIRMLAQLLENGDADERAAGEANTISPLFSGKCRHWIDSVTTIATPHDGSQFDNKKYKIEPLTHQFIAALAAVQGANIDDTNLGLDFKLGQWGIEREPGESYHSYFEKVMKSKLWAKTKDLSAYDLDTDGAAVLNAYAKAQKDIYYFSIACTDTYRSLTFPHYQVPYANMNPILLHSSLYMGRYVNYAYGHVTIDHTWWENDGIVSVRSAIHPHSGSSDSFNENYGTALDGSYQFKPNTQKGTWNYIEKIQKTDHINVVGQQKNKQFLQTKFYQLAGMLESIPE</sequence>
<dbReference type="RefSeq" id="WP_212505965.1">
    <property type="nucleotide sequence ID" value="NZ_CP060696.1"/>
</dbReference>
<evidence type="ECO:0000256" key="3">
    <source>
        <dbReference type="ARBA" id="ARBA00013279"/>
    </source>
</evidence>
<evidence type="ECO:0000256" key="7">
    <source>
        <dbReference type="ARBA" id="ARBA00022963"/>
    </source>
</evidence>
<keyword evidence="5 9" id="KW-0732">Signal</keyword>
<dbReference type="PANTHER" id="PTHR34043">
    <property type="entry name" value="ALPHA/BETA-HYDROLASES SUPERFAMILY PROTEIN"/>
    <property type="match status" value="1"/>
</dbReference>
<keyword evidence="6" id="KW-0378">Hydrolase</keyword>
<organism evidence="11 12">
    <name type="scientific">Caproicibacterium amylolyticum</name>
    <dbReference type="NCBI Taxonomy" id="2766537"/>
    <lineage>
        <taxon>Bacteria</taxon>
        <taxon>Bacillati</taxon>
        <taxon>Bacillota</taxon>
        <taxon>Clostridia</taxon>
        <taxon>Eubacteriales</taxon>
        <taxon>Oscillospiraceae</taxon>
        <taxon>Caproicibacterium</taxon>
    </lineage>
</organism>
<evidence type="ECO:0000313" key="12">
    <source>
        <dbReference type="Proteomes" id="UP000516046"/>
    </source>
</evidence>
<evidence type="ECO:0000256" key="9">
    <source>
        <dbReference type="SAM" id="SignalP"/>
    </source>
</evidence>
<keyword evidence="7" id="KW-0442">Lipid degradation</keyword>
<accession>A0A7G9WDY6</accession>
<evidence type="ECO:0000313" key="11">
    <source>
        <dbReference type="EMBL" id="QNO16898.1"/>
    </source>
</evidence>
<feature type="signal peptide" evidence="9">
    <location>
        <begin position="1"/>
        <end position="30"/>
    </location>
</feature>
<dbReference type="AlphaFoldDB" id="A0A7G9WDY6"/>
<reference evidence="11 12" key="1">
    <citation type="submission" date="2020-08" db="EMBL/GenBank/DDBJ databases">
        <authorList>
            <person name="Ren C."/>
            <person name="Gu Y."/>
            <person name="Xu Y."/>
        </authorList>
    </citation>
    <scope>NUCLEOTIDE SEQUENCE [LARGE SCALE GENOMIC DNA]</scope>
    <source>
        <strain evidence="11 12">LBM18003</strain>
    </source>
</reference>
<proteinExistence type="predicted"/>
<dbReference type="KEGG" id="caml:H6X83_07905"/>
<dbReference type="Pfam" id="PF24708">
    <property type="entry name" value="Lip_C"/>
    <property type="match status" value="1"/>
</dbReference>
<comment type="subcellular location">
    <subcellularLocation>
        <location evidence="2">Secreted</location>
    </subcellularLocation>
</comment>
<dbReference type="SUPFAM" id="SSF53474">
    <property type="entry name" value="alpha/beta-Hydrolases"/>
    <property type="match status" value="1"/>
</dbReference>
<keyword evidence="12" id="KW-1185">Reference proteome</keyword>
<dbReference type="EC" id="3.1.1.3" evidence="3"/>
<evidence type="ECO:0000259" key="10">
    <source>
        <dbReference type="Pfam" id="PF24708"/>
    </source>
</evidence>
<evidence type="ECO:0000256" key="1">
    <source>
        <dbReference type="ARBA" id="ARBA00001024"/>
    </source>
</evidence>
<keyword evidence="4" id="KW-0964">Secreted</keyword>
<dbReference type="EMBL" id="CP060696">
    <property type="protein sequence ID" value="QNO16898.1"/>
    <property type="molecule type" value="Genomic_DNA"/>
</dbReference>
<protein>
    <recommendedName>
        <fullName evidence="3">triacylglycerol lipase</fullName>
        <ecNumber evidence="3">3.1.1.3</ecNumber>
    </recommendedName>
</protein>
<name>A0A7G9WDY6_9FIRM</name>
<dbReference type="PANTHER" id="PTHR34043:SF3">
    <property type="entry name" value="ALPHA_BETA-HYDROLASES SUPERFAMILY PROTEIN"/>
    <property type="match status" value="1"/>
</dbReference>
<evidence type="ECO:0000256" key="5">
    <source>
        <dbReference type="ARBA" id="ARBA00022729"/>
    </source>
</evidence>
<evidence type="ECO:0000256" key="2">
    <source>
        <dbReference type="ARBA" id="ARBA00004613"/>
    </source>
</evidence>
<dbReference type="Gene3D" id="3.40.50.1820">
    <property type="entry name" value="alpha/beta hydrolase"/>
    <property type="match status" value="1"/>
</dbReference>
<gene>
    <name evidence="11" type="ORF">H6X83_07905</name>
</gene>
<dbReference type="Proteomes" id="UP000516046">
    <property type="component" value="Chromosome"/>
</dbReference>
<dbReference type="GO" id="GO:0004806">
    <property type="term" value="F:triacylglycerol lipase activity"/>
    <property type="evidence" value="ECO:0007669"/>
    <property type="project" value="UniProtKB-EC"/>
</dbReference>
<feature type="domain" description="Lipase-like C-terminal" evidence="10">
    <location>
        <begin position="54"/>
        <end position="431"/>
    </location>
</feature>
<evidence type="ECO:0000256" key="6">
    <source>
        <dbReference type="ARBA" id="ARBA00022801"/>
    </source>
</evidence>
<evidence type="ECO:0000256" key="8">
    <source>
        <dbReference type="ARBA" id="ARBA00023098"/>
    </source>
</evidence>